<dbReference type="EMBL" id="CP002858">
    <property type="protein sequence ID" value="AEI15742.1"/>
    <property type="molecule type" value="Genomic_DNA"/>
</dbReference>
<dbReference type="EMBL" id="CP002858">
    <property type="protein sequence ID" value="AEI15561.1"/>
    <property type="molecule type" value="Genomic_DNA"/>
</dbReference>
<evidence type="ECO:0000313" key="22">
    <source>
        <dbReference type="Proteomes" id="UP000006621"/>
    </source>
</evidence>
<dbReference type="EMBL" id="CP002858">
    <property type="protein sequence ID" value="AEI14753.1"/>
    <property type="molecule type" value="Genomic_DNA"/>
</dbReference>
<dbReference type="KEGG" id="fsi:Flexsi_1931"/>
<evidence type="ECO:0000259" key="1">
    <source>
        <dbReference type="Pfam" id="PF13701"/>
    </source>
</evidence>
<dbReference type="InterPro" id="IPR047960">
    <property type="entry name" value="Transpos_IS1380"/>
</dbReference>
<dbReference type="EMBL" id="CP002858">
    <property type="protein sequence ID" value="AEI15663.1"/>
    <property type="molecule type" value="Genomic_DNA"/>
</dbReference>
<dbReference type="KEGG" id="fsi:Flexsi_1096"/>
<dbReference type="KEGG" id="fsi:Flexsi_2074"/>
<dbReference type="KEGG" id="fsi:Flexsi_0154"/>
<dbReference type="KEGG" id="fsi:Flexsi_1974"/>
<dbReference type="EMBL" id="CP002858">
    <property type="protein sequence ID" value="AEI15754.1"/>
    <property type="molecule type" value="Genomic_DNA"/>
</dbReference>
<dbReference type="EMBL" id="CP002858">
    <property type="protein sequence ID" value="AEI15701.1"/>
    <property type="molecule type" value="Genomic_DNA"/>
</dbReference>
<evidence type="ECO:0000313" key="7">
    <source>
        <dbReference type="EMBL" id="AEI14753.1"/>
    </source>
</evidence>
<dbReference type="KEGG" id="fsi:Flexsi_2135"/>
<dbReference type="AlphaFoldDB" id="F8E5J1"/>
<reference evidence="22" key="2">
    <citation type="submission" date="2011-06" db="EMBL/GenBank/DDBJ databases">
        <title>The complete genome of Flexistipes sinusarabici DSM 4947.</title>
        <authorList>
            <person name="Lucas S."/>
            <person name="Han J."/>
            <person name="Lapidus A."/>
            <person name="Bruce D."/>
            <person name="Goodwin L."/>
            <person name="Pitluck S."/>
            <person name="Peters L."/>
            <person name="Kyrpides N."/>
            <person name="Mavromatis K."/>
            <person name="Ivanova N."/>
            <person name="Mikhailova N."/>
            <person name="Chertkov O."/>
            <person name="Detter J.C."/>
            <person name="Tapia R."/>
            <person name="Han C."/>
            <person name="Land M."/>
            <person name="Hauser L."/>
            <person name="Markowitz V."/>
            <person name="Cheng J.-F."/>
            <person name="Hugenholtz P."/>
            <person name="Woyke T."/>
            <person name="Wu D."/>
            <person name="Spring S."/>
            <person name="Schroeder M."/>
            <person name="Brambilla E."/>
            <person name="Klenk H.-P."/>
            <person name="Eisen J.A."/>
        </authorList>
    </citation>
    <scope>NUCLEOTIDE SEQUENCE [LARGE SCALE GENOMIC DNA]</scope>
    <source>
        <strain evidence="22">DSM 4947 / MAS 10</strain>
    </source>
</reference>
<dbReference type="RefSeq" id="WP_013885349.1">
    <property type="nucleotide sequence ID" value="NC_015672.1"/>
</dbReference>
<evidence type="ECO:0000313" key="11">
    <source>
        <dbReference type="EMBL" id="AEI15555.1"/>
    </source>
</evidence>
<sequence length="439" mass="49939">MSKLNYKLERSNDKITPFGGISLLIPLLDKMGIRDFLDKELDHPGSNRGKPPSSKIIPVILSMICGGRSFSDIDKLSFDKVLSYISGIEDIPDSSSISRYFSKTESMLDEVAVNKTISKLGSLNYKIVKDALKRENLFSVTLDQDATYAKVYKRDAKYCYKKFKAYSSMTCFIGESGYCIDEEFREGNVSAQVGILEQLQRVHKYLESCGIEVSNVRNDSAGYQSKVLNYCFDNDLTFFIGGDLDSSVRKGINHIPSDSWKRYRNRYGDESDNEEIAEFIHCMENTKESFRIIVVRKKIESDNPTVPELLGDKYEYRVIATNSKLDAEKVVHFYNLRGVCEYNIKEAKYGFNLKSFPSGNLAGNGLWFKTGILAYNLIMYLKRIIMGGVYKNKEMGSIRYQVISIAGKLVSHGGNKLKLCCSVDMFKKMEQWRTECLTL</sequence>
<dbReference type="KEGG" id="fsi:Flexsi_0444"/>
<evidence type="ECO:0000313" key="18">
    <source>
        <dbReference type="EMBL" id="AEI15712.1"/>
    </source>
</evidence>
<dbReference type="EMBL" id="CP002858">
    <property type="protein sequence ID" value="AEI13864.1"/>
    <property type="molecule type" value="Genomic_DNA"/>
</dbReference>
<dbReference type="EMBL" id="CP002858">
    <property type="protein sequence ID" value="AEI14813.1"/>
    <property type="molecule type" value="Genomic_DNA"/>
</dbReference>
<evidence type="ECO:0000313" key="19">
    <source>
        <dbReference type="EMBL" id="AEI15742.1"/>
    </source>
</evidence>
<organism evidence="20 22">
    <name type="scientific">Flexistipes sinusarabici (strain ATCC 49648 / DSM 4947 / MAS 10)</name>
    <dbReference type="NCBI Taxonomy" id="717231"/>
    <lineage>
        <taxon>Bacteria</taxon>
        <taxon>Pseudomonadati</taxon>
        <taxon>Deferribacterota</taxon>
        <taxon>Deferribacteres</taxon>
        <taxon>Deferribacterales</taxon>
        <taxon>Flexistipitaceae</taxon>
        <taxon>Flexistipes</taxon>
    </lineage>
</organism>
<dbReference type="KEGG" id="fsi:Flexsi_1921"/>
<dbReference type="KEGG" id="fsi:Flexsi_1157"/>
<evidence type="ECO:0000313" key="4">
    <source>
        <dbReference type="EMBL" id="AEI13864.1"/>
    </source>
</evidence>
<keyword evidence="22" id="KW-1185">Reference proteome</keyword>
<dbReference type="EMBL" id="CP002858">
    <property type="protein sequence ID" value="AEI15603.1"/>
    <property type="molecule type" value="Genomic_DNA"/>
</dbReference>
<dbReference type="EMBL" id="CP002858">
    <property type="protein sequence ID" value="AEI13835.1"/>
    <property type="molecule type" value="Genomic_DNA"/>
</dbReference>
<dbReference type="eggNOG" id="COG3385">
    <property type="taxonomic scope" value="Bacteria"/>
</dbReference>
<evidence type="ECO:0000313" key="21">
    <source>
        <dbReference type="EMBL" id="AEI15757.1"/>
    </source>
</evidence>
<dbReference type="KEGG" id="fsi:Flexsi_2035"/>
<dbReference type="KEGG" id="fsi:Flexsi_1609"/>
<dbReference type="Proteomes" id="UP000006621">
    <property type="component" value="Chromosome"/>
</dbReference>
<dbReference type="EMBL" id="CP002858">
    <property type="protein sequence ID" value="AEI15347.1"/>
    <property type="molecule type" value="Genomic_DNA"/>
</dbReference>
<dbReference type="KEGG" id="fsi:Flexsi_0139"/>
<name>F8E5J1_FLESM</name>
<reference evidence="20 22" key="1">
    <citation type="journal article" date="2011" name="Stand. Genomic Sci.">
        <title>Genome sequence of the moderately thermophilic halophile Flexistipes sinusarabici strain (MAS10).</title>
        <authorList>
            <person name="Lapidus A."/>
            <person name="Chertkov O."/>
            <person name="Nolan M."/>
            <person name="Lucas S."/>
            <person name="Hammon N."/>
            <person name="Deshpande S."/>
            <person name="Cheng J.F."/>
            <person name="Tapia R."/>
            <person name="Han C."/>
            <person name="Goodwin L."/>
            <person name="Pitluck S."/>
            <person name="Liolios K."/>
            <person name="Pagani I."/>
            <person name="Ivanova N."/>
            <person name="Huntemann M."/>
            <person name="Mavromatis K."/>
            <person name="Mikhailova N."/>
            <person name="Pati A."/>
            <person name="Chen A."/>
            <person name="Palaniappan K."/>
            <person name="Land M."/>
            <person name="Hauser L."/>
            <person name="Brambilla E.M."/>
            <person name="Rohde M."/>
            <person name="Abt B."/>
            <person name="Spring S."/>
            <person name="Goker M."/>
            <person name="Bristow J."/>
            <person name="Eisen J.A."/>
            <person name="Markowitz V."/>
            <person name="Hugenholtz P."/>
            <person name="Kyrpides N.C."/>
            <person name="Klenk H.P."/>
            <person name="Woyke T."/>
        </authorList>
    </citation>
    <scope>NUCLEOTIDE SEQUENCE [LARGE SCALE GENOMIC DNA]</scope>
    <source>
        <strain evidence="20">DSM 4947</strain>
        <strain evidence="22">DSM 4947 / MAS 10</strain>
    </source>
</reference>
<evidence type="ECO:0000313" key="6">
    <source>
        <dbReference type="EMBL" id="AEI14243.1"/>
    </source>
</evidence>
<evidence type="ECO:0000313" key="13">
    <source>
        <dbReference type="EMBL" id="AEI15603.1"/>
    </source>
</evidence>
<dbReference type="EMBL" id="CP002858">
    <property type="protein sequence ID" value="AEI15555.1"/>
    <property type="molecule type" value="Genomic_DNA"/>
</dbReference>
<dbReference type="HOGENOM" id="CLU_028186_8_0_0"/>
<dbReference type="EMBL" id="CP002858">
    <property type="protein sequence ID" value="AEI15609.1"/>
    <property type="molecule type" value="Genomic_DNA"/>
</dbReference>
<protein>
    <submittedName>
        <fullName evidence="20">Transposase IS4 family protein</fullName>
    </submittedName>
</protein>
<evidence type="ECO:0000313" key="2">
    <source>
        <dbReference type="EMBL" id="AEI13835.1"/>
    </source>
</evidence>
<dbReference type="EMBL" id="CP002858">
    <property type="protein sequence ID" value="AEI15757.1"/>
    <property type="molecule type" value="Genomic_DNA"/>
</dbReference>
<dbReference type="KEGG" id="fsi:Flexsi_2117"/>
<gene>
    <name evidence="2" type="ordered locus">Flexsi_0139</name>
    <name evidence="3" type="ordered locus">Flexsi_0154</name>
    <name evidence="4" type="ordered locus">Flexsi_0171</name>
    <name evidence="5" type="ordered locus">Flexsi_0444</name>
    <name evidence="6" type="ordered locus">Flexsi_0562</name>
    <name evidence="7" type="ordered locus">Flexsi_1096</name>
    <name evidence="8" type="ordered locus">Flexsi_1157</name>
    <name evidence="9" type="ordered locus">Flexsi_1609</name>
    <name evidence="10" type="ordered locus">Flexsi_1701</name>
    <name evidence="11" type="ordered locus">Flexsi_1921</name>
    <name evidence="12" type="ordered locus">Flexsi_1931</name>
    <name evidence="13" type="ordered locus">Flexsi_1974</name>
    <name evidence="14" type="ordered locus">Flexsi_1980</name>
    <name evidence="15" type="ordered locus">Flexsi_2035</name>
    <name evidence="16" type="ordered locus">Flexsi_2074</name>
    <name evidence="17" type="ordered locus">Flexsi_2082</name>
    <name evidence="18" type="ordered locus">Flexsi_2086</name>
    <name evidence="19" type="ordered locus">Flexsi_2117</name>
    <name evidence="20" type="ordered locus">Flexsi_2131</name>
    <name evidence="21" type="ordered locus">Flexsi_2135</name>
</gene>
<dbReference type="KEGG" id="fsi:Flexsi_1980"/>
<evidence type="ECO:0000313" key="10">
    <source>
        <dbReference type="EMBL" id="AEI15347.1"/>
    </source>
</evidence>
<evidence type="ECO:0000313" key="17">
    <source>
        <dbReference type="EMBL" id="AEI15708.1"/>
    </source>
</evidence>
<evidence type="ECO:0000313" key="16">
    <source>
        <dbReference type="EMBL" id="AEI15701.1"/>
    </source>
</evidence>
<dbReference type="EMBL" id="CP002858">
    <property type="protein sequence ID" value="AEI15259.1"/>
    <property type="molecule type" value="Genomic_DNA"/>
</dbReference>
<dbReference type="KEGG" id="fsi:Flexsi_2082"/>
<dbReference type="KEGG" id="fsi:Flexsi_2131"/>
<dbReference type="NCBIfam" id="NF033539">
    <property type="entry name" value="transpos_IS1380"/>
    <property type="match status" value="1"/>
</dbReference>
<dbReference type="KEGG" id="fsi:Flexsi_1701"/>
<dbReference type="EMBL" id="CP002858">
    <property type="protein sequence ID" value="AEI14243.1"/>
    <property type="molecule type" value="Genomic_DNA"/>
</dbReference>
<evidence type="ECO:0000313" key="15">
    <source>
        <dbReference type="EMBL" id="AEI15663.1"/>
    </source>
</evidence>
<dbReference type="Pfam" id="PF13701">
    <property type="entry name" value="DDE_Tnp_1_4"/>
    <property type="match status" value="1"/>
</dbReference>
<accession>F8E5J1</accession>
<dbReference type="InterPro" id="IPR025668">
    <property type="entry name" value="Tnp_DDE_dom"/>
</dbReference>
<evidence type="ECO:0000313" key="20">
    <source>
        <dbReference type="EMBL" id="AEI15754.1"/>
    </source>
</evidence>
<dbReference type="EMBL" id="CP002858">
    <property type="protein sequence ID" value="AEI13848.1"/>
    <property type="molecule type" value="Genomic_DNA"/>
</dbReference>
<evidence type="ECO:0000313" key="9">
    <source>
        <dbReference type="EMBL" id="AEI15259.1"/>
    </source>
</evidence>
<feature type="domain" description="Transposase DDE" evidence="1">
    <location>
        <begin position="13"/>
        <end position="414"/>
    </location>
</feature>
<dbReference type="STRING" id="717231.Flexsi_0139"/>
<dbReference type="EMBL" id="CP002858">
    <property type="protein sequence ID" value="AEI14131.1"/>
    <property type="molecule type" value="Genomic_DNA"/>
</dbReference>
<evidence type="ECO:0000313" key="3">
    <source>
        <dbReference type="EMBL" id="AEI13848.1"/>
    </source>
</evidence>
<evidence type="ECO:0000313" key="8">
    <source>
        <dbReference type="EMBL" id="AEI14813.1"/>
    </source>
</evidence>
<dbReference type="EMBL" id="CP002858">
    <property type="protein sequence ID" value="AEI15712.1"/>
    <property type="molecule type" value="Genomic_DNA"/>
</dbReference>
<evidence type="ECO:0000313" key="5">
    <source>
        <dbReference type="EMBL" id="AEI14131.1"/>
    </source>
</evidence>
<evidence type="ECO:0000313" key="14">
    <source>
        <dbReference type="EMBL" id="AEI15609.1"/>
    </source>
</evidence>
<dbReference type="KEGG" id="fsi:Flexsi_0171"/>
<proteinExistence type="predicted"/>
<dbReference type="EMBL" id="CP002858">
    <property type="protein sequence ID" value="AEI15708.1"/>
    <property type="molecule type" value="Genomic_DNA"/>
</dbReference>
<dbReference type="OrthoDB" id="9790158at2"/>
<evidence type="ECO:0000313" key="12">
    <source>
        <dbReference type="EMBL" id="AEI15561.1"/>
    </source>
</evidence>
<dbReference type="KEGG" id="fsi:Flexsi_2086"/>
<dbReference type="KEGG" id="fsi:Flexsi_0562"/>